<dbReference type="SUPFAM" id="SSF81383">
    <property type="entry name" value="F-box domain"/>
    <property type="match status" value="2"/>
</dbReference>
<name>A0A4R0RIF6_9APHY</name>
<comment type="caution">
    <text evidence="2">The sequence shown here is derived from an EMBL/GenBank/DDBJ whole genome shotgun (WGS) entry which is preliminary data.</text>
</comment>
<dbReference type="EMBL" id="RWJN01000174">
    <property type="protein sequence ID" value="TCD65575.1"/>
    <property type="molecule type" value="Genomic_DNA"/>
</dbReference>
<organism evidence="2 3">
    <name type="scientific">Steccherinum ochraceum</name>
    <dbReference type="NCBI Taxonomy" id="92696"/>
    <lineage>
        <taxon>Eukaryota</taxon>
        <taxon>Fungi</taxon>
        <taxon>Dikarya</taxon>
        <taxon>Basidiomycota</taxon>
        <taxon>Agaricomycotina</taxon>
        <taxon>Agaricomycetes</taxon>
        <taxon>Polyporales</taxon>
        <taxon>Steccherinaceae</taxon>
        <taxon>Steccherinum</taxon>
    </lineage>
</organism>
<dbReference type="AlphaFoldDB" id="A0A4R0RIF6"/>
<feature type="domain" description="F-box" evidence="1">
    <location>
        <begin position="16"/>
        <end position="63"/>
    </location>
</feature>
<dbReference type="InterPro" id="IPR050796">
    <property type="entry name" value="SCF_F-box_component"/>
</dbReference>
<gene>
    <name evidence="2" type="ORF">EIP91_002496</name>
</gene>
<keyword evidence="3" id="KW-1185">Reference proteome</keyword>
<dbReference type="Gene3D" id="1.20.1280.50">
    <property type="match status" value="1"/>
</dbReference>
<dbReference type="PANTHER" id="PTHR31672">
    <property type="entry name" value="BNACNNG10540D PROTEIN"/>
    <property type="match status" value="1"/>
</dbReference>
<evidence type="ECO:0000313" key="2">
    <source>
        <dbReference type="EMBL" id="TCD65575.1"/>
    </source>
</evidence>
<dbReference type="PROSITE" id="PS50181">
    <property type="entry name" value="FBOX"/>
    <property type="match status" value="1"/>
</dbReference>
<evidence type="ECO:0000259" key="1">
    <source>
        <dbReference type="PROSITE" id="PS50181"/>
    </source>
</evidence>
<dbReference type="Proteomes" id="UP000292702">
    <property type="component" value="Unassembled WGS sequence"/>
</dbReference>
<dbReference type="InterPro" id="IPR001810">
    <property type="entry name" value="F-box_dom"/>
</dbReference>
<sequence length="1073" mass="121986">MSSNPSRPPATGKDASTSFISLPQDVQDEVFYELDAEDLLNCRIVCKSFCASIDNGSPMIRYKLKLLRHGMVDNPSFPMKIIDRIASLSALEMWWNRGLSDDVCTTIFDDKIAADVLRNKLWDPKAPSLSDCSYTEGIFQIWGHTEPETPVFFGHEGSFGFDTDERNPWVSDLSDIATILRVDAFHEHDLLVVIQRLQDPLRYIVHLTSVSNGNPHIEAANPSLDWESPILLDGQFDIDIDVLNSLLGVKVFTYLVVWNWRTGEVVKVVDQMVAKFCFLTESFLVTLQIPVVRHHELRYDPGHRVEAKLVVSRMDDTRRPWDWLTLTYPSMHFIMLHGRSACSLQTSYPTASRHRPFHASFKKRILAVTFRTDPDTFIHVFRADTLVSLANGGAHGPLHIYWDAIEPSLSRVIDVPAADVLVAVHGQKLAYTILDEHEYDNPRAVENAVLDFNQFTIRDHPIPSNLPMSELQENAEQQLDDLIGVEIDKGFNVVTAPTVVQDSEDPHSSGLLRSLWRTADRRSGCWTTEQPYRRRVIKHALRRQVDEVYMAEDLIVWTGLAEGPVWIKANVVEEQDIQDEVLCDLDVEDLVECRLVCKSLRDSVDNGPPLLKYKRRLHEYGMVDNPSFKISVYDDEEFASQLQHKGPLGRELMANGDLSYTDGVFCIWNPMVPAFFGHMGAYGVVTKRRKPWVLNLMHIAPVLDMAMVPMANLCVALQREEAPVKYTIHLLRSTDGKPHPDATKPTLKWEWGHSESDSISDIHILDHLLGVRTNGVVAVWNWKTGELVKVVERAVVSFCFLNCEFLVTLQVPNAPPRGSRTVEPKLVVSPLGNTEHPHDWMTIIYPPLDFELLIDQGECTLHTSYPAPSRFRPFHAKFDKRILAATFRFLDKSFIHVIHADVLLDLASWGEERPMQLYWDVLRSSLCRCIELQTPDPLVAVHGQKLVYTIVDHDTTEAEKTVILDFNQLMVCANYDRAFDQTRAHCPPPIAALLRGKGFHTVREPTIIRDDEDGSSVWHTKGVRLGEWKTDMWYREHIMDGAPGGRVNEVSITEDVIVWAGEDGPLWICPDFM</sequence>
<dbReference type="SMART" id="SM00256">
    <property type="entry name" value="FBOX"/>
    <property type="match status" value="2"/>
</dbReference>
<accession>A0A4R0RIF6</accession>
<reference evidence="2 3" key="1">
    <citation type="submission" date="2018-11" db="EMBL/GenBank/DDBJ databases">
        <title>Genome assembly of Steccherinum ochraceum LE-BIN_3174, the white-rot fungus of the Steccherinaceae family (The Residual Polyporoid clade, Polyporales, Basidiomycota).</title>
        <authorList>
            <person name="Fedorova T.V."/>
            <person name="Glazunova O.A."/>
            <person name="Landesman E.O."/>
            <person name="Moiseenko K.V."/>
            <person name="Psurtseva N.V."/>
            <person name="Savinova O.S."/>
            <person name="Shakhova N.V."/>
            <person name="Tyazhelova T.V."/>
            <person name="Vasina D.V."/>
        </authorList>
    </citation>
    <scope>NUCLEOTIDE SEQUENCE [LARGE SCALE GENOMIC DNA]</scope>
    <source>
        <strain evidence="2 3">LE-BIN_3174</strain>
    </source>
</reference>
<dbReference type="Pfam" id="PF00646">
    <property type="entry name" value="F-box"/>
    <property type="match status" value="2"/>
</dbReference>
<evidence type="ECO:0000313" key="3">
    <source>
        <dbReference type="Proteomes" id="UP000292702"/>
    </source>
</evidence>
<dbReference type="PANTHER" id="PTHR31672:SF13">
    <property type="entry name" value="F-BOX PROTEIN CPR30-LIKE"/>
    <property type="match status" value="1"/>
</dbReference>
<protein>
    <recommendedName>
        <fullName evidence="1">F-box domain-containing protein</fullName>
    </recommendedName>
</protein>
<proteinExistence type="predicted"/>
<dbReference type="InterPro" id="IPR036047">
    <property type="entry name" value="F-box-like_dom_sf"/>
</dbReference>